<dbReference type="InterPro" id="IPR001633">
    <property type="entry name" value="EAL_dom"/>
</dbReference>
<dbReference type="InterPro" id="IPR035919">
    <property type="entry name" value="EAL_sf"/>
</dbReference>
<dbReference type="InterPro" id="IPR029787">
    <property type="entry name" value="Nucleotide_cyclase"/>
</dbReference>
<dbReference type="PROSITE" id="PS50113">
    <property type="entry name" value="PAC"/>
    <property type="match status" value="2"/>
</dbReference>
<dbReference type="InterPro" id="IPR001905">
    <property type="entry name" value="Ammonium_transpt"/>
</dbReference>
<feature type="transmembrane region" description="Helical" evidence="8">
    <location>
        <begin position="93"/>
        <end position="113"/>
    </location>
</feature>
<dbReference type="InterPro" id="IPR035965">
    <property type="entry name" value="PAS-like_dom_sf"/>
</dbReference>
<dbReference type="NCBIfam" id="TIGR00229">
    <property type="entry name" value="sensory_box"/>
    <property type="match status" value="2"/>
</dbReference>
<feature type="transmembrane region" description="Helical" evidence="8">
    <location>
        <begin position="49"/>
        <end position="73"/>
    </location>
</feature>
<dbReference type="InterPro" id="IPR000700">
    <property type="entry name" value="PAS-assoc_C"/>
</dbReference>
<dbReference type="Pfam" id="PF00990">
    <property type="entry name" value="GGDEF"/>
    <property type="match status" value="1"/>
</dbReference>
<dbReference type="PANTHER" id="PTHR44757:SF4">
    <property type="entry name" value="DIGUANYLATE CYCLASE DGCE-RELATED"/>
    <property type="match status" value="1"/>
</dbReference>
<dbReference type="PROSITE" id="PS50887">
    <property type="entry name" value="GGDEF"/>
    <property type="match status" value="1"/>
</dbReference>
<keyword evidence="7" id="KW-0924">Ammonia transport</keyword>
<evidence type="ECO:0000313" key="15">
    <source>
        <dbReference type="Proteomes" id="UP000603602"/>
    </source>
</evidence>
<evidence type="ECO:0000259" key="13">
    <source>
        <dbReference type="PROSITE" id="PS50887"/>
    </source>
</evidence>
<dbReference type="InterPro" id="IPR018047">
    <property type="entry name" value="Ammonium_transpt_CS"/>
</dbReference>
<feature type="transmembrane region" description="Helical" evidence="8">
    <location>
        <begin position="358"/>
        <end position="376"/>
    </location>
</feature>
<protein>
    <submittedName>
        <fullName evidence="14">Ammonium transporter</fullName>
    </submittedName>
</protein>
<proteinExistence type="inferred from homology"/>
<dbReference type="SUPFAM" id="SSF111352">
    <property type="entry name" value="Ammonium transporter"/>
    <property type="match status" value="1"/>
</dbReference>
<dbReference type="CDD" id="cd01948">
    <property type="entry name" value="EAL"/>
    <property type="match status" value="1"/>
</dbReference>
<dbReference type="PROSITE" id="PS50112">
    <property type="entry name" value="PAS"/>
    <property type="match status" value="1"/>
</dbReference>
<dbReference type="EMBL" id="JACYTO010000001">
    <property type="protein sequence ID" value="MBD8501501.1"/>
    <property type="molecule type" value="Genomic_DNA"/>
</dbReference>
<dbReference type="InterPro" id="IPR001610">
    <property type="entry name" value="PAC"/>
</dbReference>
<dbReference type="PROSITE" id="PS01219">
    <property type="entry name" value="AMMONIUM_TRANSP"/>
    <property type="match status" value="1"/>
</dbReference>
<feature type="transmembrane region" description="Helical" evidence="8">
    <location>
        <begin position="317"/>
        <end position="338"/>
    </location>
</feature>
<evidence type="ECO:0000256" key="4">
    <source>
        <dbReference type="ARBA" id="ARBA00022692"/>
    </source>
</evidence>
<keyword evidence="5 8" id="KW-1133">Transmembrane helix</keyword>
<feature type="transmembrane region" description="Helical" evidence="8">
    <location>
        <begin position="161"/>
        <end position="184"/>
    </location>
</feature>
<dbReference type="InterPro" id="IPR024041">
    <property type="entry name" value="NH4_transpt_AmtB-like_dom"/>
</dbReference>
<dbReference type="Pfam" id="PF00563">
    <property type="entry name" value="EAL"/>
    <property type="match status" value="1"/>
</dbReference>
<evidence type="ECO:0000256" key="5">
    <source>
        <dbReference type="ARBA" id="ARBA00022989"/>
    </source>
</evidence>
<dbReference type="Pfam" id="PF00989">
    <property type="entry name" value="PAS"/>
    <property type="match status" value="1"/>
</dbReference>
<dbReference type="InterPro" id="IPR003660">
    <property type="entry name" value="HAMP_dom"/>
</dbReference>
<name>A0ABR9B8L6_9RHOO</name>
<dbReference type="RefSeq" id="WP_187716353.1">
    <property type="nucleotide sequence ID" value="NZ_JACTAH010000001.1"/>
</dbReference>
<evidence type="ECO:0000259" key="9">
    <source>
        <dbReference type="PROSITE" id="PS50112"/>
    </source>
</evidence>
<feature type="domain" description="GGDEF" evidence="13">
    <location>
        <begin position="735"/>
        <end position="868"/>
    </location>
</feature>
<feature type="transmembrane region" description="Helical" evidence="8">
    <location>
        <begin position="205"/>
        <end position="222"/>
    </location>
</feature>
<dbReference type="InterPro" id="IPR000014">
    <property type="entry name" value="PAS"/>
</dbReference>
<dbReference type="PANTHER" id="PTHR44757">
    <property type="entry name" value="DIGUANYLATE CYCLASE DGCP"/>
    <property type="match status" value="1"/>
</dbReference>
<evidence type="ECO:0000259" key="12">
    <source>
        <dbReference type="PROSITE" id="PS50885"/>
    </source>
</evidence>
<dbReference type="NCBIfam" id="TIGR00836">
    <property type="entry name" value="amt"/>
    <property type="match status" value="1"/>
</dbReference>
<dbReference type="NCBIfam" id="TIGR00254">
    <property type="entry name" value="GGDEF"/>
    <property type="match status" value="1"/>
</dbReference>
<dbReference type="SMART" id="SM00052">
    <property type="entry name" value="EAL"/>
    <property type="match status" value="1"/>
</dbReference>
<evidence type="ECO:0000256" key="8">
    <source>
        <dbReference type="SAM" id="Phobius"/>
    </source>
</evidence>
<dbReference type="CDD" id="cd06225">
    <property type="entry name" value="HAMP"/>
    <property type="match status" value="1"/>
</dbReference>
<feature type="domain" description="HAMP" evidence="12">
    <location>
        <begin position="421"/>
        <end position="454"/>
    </location>
</feature>
<dbReference type="InterPro" id="IPR013767">
    <property type="entry name" value="PAS_fold"/>
</dbReference>
<evidence type="ECO:0000256" key="2">
    <source>
        <dbReference type="ARBA" id="ARBA00005887"/>
    </source>
</evidence>
<dbReference type="Gene3D" id="3.20.20.450">
    <property type="entry name" value="EAL domain"/>
    <property type="match status" value="1"/>
</dbReference>
<dbReference type="InterPro" id="IPR000160">
    <property type="entry name" value="GGDEF_dom"/>
</dbReference>
<evidence type="ECO:0000256" key="6">
    <source>
        <dbReference type="ARBA" id="ARBA00023136"/>
    </source>
</evidence>
<dbReference type="InterPro" id="IPR052155">
    <property type="entry name" value="Biofilm_reg_signaling"/>
</dbReference>
<comment type="subcellular location">
    <subcellularLocation>
        <location evidence="1">Membrane</location>
        <topology evidence="1">Multi-pass membrane protein</topology>
    </subcellularLocation>
</comment>
<dbReference type="PROSITE" id="PS50885">
    <property type="entry name" value="HAMP"/>
    <property type="match status" value="1"/>
</dbReference>
<feature type="transmembrane region" description="Helical" evidence="8">
    <location>
        <begin position="234"/>
        <end position="255"/>
    </location>
</feature>
<dbReference type="Gene3D" id="1.10.3430.10">
    <property type="entry name" value="Ammonium transporter AmtB like domains"/>
    <property type="match status" value="1"/>
</dbReference>
<feature type="domain" description="PAC" evidence="10">
    <location>
        <begin position="650"/>
        <end position="703"/>
    </location>
</feature>
<dbReference type="SMART" id="SM00304">
    <property type="entry name" value="HAMP"/>
    <property type="match status" value="1"/>
</dbReference>
<keyword evidence="15" id="KW-1185">Reference proteome</keyword>
<dbReference type="Pfam" id="PF13426">
    <property type="entry name" value="PAS_9"/>
    <property type="match status" value="1"/>
</dbReference>
<evidence type="ECO:0000259" key="11">
    <source>
        <dbReference type="PROSITE" id="PS50883"/>
    </source>
</evidence>
<evidence type="ECO:0000256" key="1">
    <source>
        <dbReference type="ARBA" id="ARBA00004141"/>
    </source>
</evidence>
<dbReference type="Gene3D" id="3.30.450.20">
    <property type="entry name" value="PAS domain"/>
    <property type="match status" value="2"/>
</dbReference>
<keyword evidence="6 8" id="KW-0472">Membrane</keyword>
<keyword evidence="4 8" id="KW-0812">Transmembrane</keyword>
<dbReference type="SUPFAM" id="SSF55073">
    <property type="entry name" value="Nucleotide cyclase"/>
    <property type="match status" value="1"/>
</dbReference>
<accession>A0ABR9B8L6</accession>
<reference evidence="15" key="1">
    <citation type="submission" date="2023-07" db="EMBL/GenBank/DDBJ databases">
        <title>Thauera sp. CAU 1555 isolated from sand of Yaerae Beach.</title>
        <authorList>
            <person name="Kim W."/>
        </authorList>
    </citation>
    <scope>NUCLEOTIDE SEQUENCE [LARGE SCALE GENOMIC DNA]</scope>
    <source>
        <strain evidence="15">CAU 1555</strain>
    </source>
</reference>
<sequence>MGASAIDILWVVFCAGLVFLMQAGFLCLESGLTRSKNAINVAIKNVVDFAVAVALYWGFGFALMFGLSAGGVFGTSHFMVPVGLGSEPGLATFFLFQAMFCSTAATIVSGAVAERMRFSAYLAVAALIAALIYPVFGHWAWGGALGDGEAGGGWLAELGFVDFAGSTVVHSVGGWVALAAVLIIGPRSGRFDAQDRVQPISGGNLPLAMLGVLLLFFGWFGFNGGSTLALDARVPGILGNTVLGAVAGVLTALALGWALRGYADVVHTLNGAIAGLVAITAGAHAVSAAAAVLIGALGAAVMVASQEWLLRRRIDDAVGAIPAHLCAGIWGTLAVALFGDLQALGTGHGRLAQLGVQLLGVGACGAWSFGIAWLVLRRLDRVLPLRVPPDHELSGLNVSEHGARTELIELLQVMEVQEKTGQLSVRVPVEPFTEVGQIAAAYNRMMDALERAVGQTRAIIRDVRDGIITFTREGLLRSLNPGAEKLFDVPAAEVVGQPIVRLMGEAPAVAPVHLVGLLTPGDKTELRLRRRGAEPRVLEVSVSESEHGGESLLTGLVRDVTERRQMEEQIQRERDLAQVTLASIGDGVITTDERGTVKYLNPMAERLTGWSQEEAVGRNIATLYRLVDEASGEPLDNPVRAVLASGRETRCHDHGLLLRRDGDAVPVQDTAAPIRSRAGYLIGVVLVFHDVTLTLQLTRELTHQASHDALTGIPNRREFERRLGDLLEQSRTADAAHVLCYLDLDQFKVVNDTCGHVAGDELLRQVTALLREHLRKSDLLARLGGDEFGVIFHDCPVDKAEEMADGMRETIRAFRFAWEGKSFSIGVSIGLVPVAPTDRDLARLLSAADAACYAAKEAGRNRVNVYRQDDDRLLERHGQMQWVARLNRALDEDRLRLFVQPLVPLAVGGTVHYEILVRLEEEGRLIGPGSFIPAAERYNLMPQIDRWVFRNVLAWVGDTCRKLGRVDGTWCVNLSGTSLNDERLLDEIRSGLAQAALPPGTLCLEITESSAVANLSRVVGFIGEVKALGCSFALDDFGSGLSSFAYLKTLPVDYLKIDGSFIRDIARDPTSRAMVEAINTIGHTMRLETVAEFVENEAILQVLREIGVDYAQGYHTGIPRPLTDFGAVRVMPR</sequence>
<dbReference type="InterPro" id="IPR043128">
    <property type="entry name" value="Rev_trsase/Diguanyl_cyclase"/>
</dbReference>
<feature type="transmembrane region" description="Helical" evidence="8">
    <location>
        <begin position="120"/>
        <end position="141"/>
    </location>
</feature>
<keyword evidence="3" id="KW-0813">Transport</keyword>
<feature type="domain" description="EAL" evidence="11">
    <location>
        <begin position="879"/>
        <end position="1133"/>
    </location>
</feature>
<organism evidence="14 15">
    <name type="scientific">Thauera sedimentorum</name>
    <dbReference type="NCBI Taxonomy" id="2767595"/>
    <lineage>
        <taxon>Bacteria</taxon>
        <taxon>Pseudomonadati</taxon>
        <taxon>Pseudomonadota</taxon>
        <taxon>Betaproteobacteria</taxon>
        <taxon>Rhodocyclales</taxon>
        <taxon>Zoogloeaceae</taxon>
        <taxon>Thauera</taxon>
    </lineage>
</organism>
<evidence type="ECO:0000313" key="14">
    <source>
        <dbReference type="EMBL" id="MBD8501501.1"/>
    </source>
</evidence>
<evidence type="ECO:0000256" key="7">
    <source>
        <dbReference type="ARBA" id="ARBA00023177"/>
    </source>
</evidence>
<dbReference type="PROSITE" id="PS50883">
    <property type="entry name" value="EAL"/>
    <property type="match status" value="1"/>
</dbReference>
<feature type="domain" description="PAS" evidence="9">
    <location>
        <begin position="572"/>
        <end position="646"/>
    </location>
</feature>
<dbReference type="SMART" id="SM00086">
    <property type="entry name" value="PAC"/>
    <property type="match status" value="2"/>
</dbReference>
<feature type="transmembrane region" description="Helical" evidence="8">
    <location>
        <begin position="285"/>
        <end position="305"/>
    </location>
</feature>
<dbReference type="Pfam" id="PF00909">
    <property type="entry name" value="Ammonium_transp"/>
    <property type="match status" value="1"/>
</dbReference>
<dbReference type="InterPro" id="IPR029020">
    <property type="entry name" value="Ammonium/urea_transptr"/>
</dbReference>
<evidence type="ECO:0000259" key="10">
    <source>
        <dbReference type="PROSITE" id="PS50113"/>
    </source>
</evidence>
<comment type="caution">
    <text evidence="14">The sequence shown here is derived from an EMBL/GenBank/DDBJ whole genome shotgun (WGS) entry which is preliminary data.</text>
</comment>
<dbReference type="SMART" id="SM00267">
    <property type="entry name" value="GGDEF"/>
    <property type="match status" value="1"/>
</dbReference>
<dbReference type="SMART" id="SM00091">
    <property type="entry name" value="PAS"/>
    <property type="match status" value="2"/>
</dbReference>
<dbReference type="Proteomes" id="UP000603602">
    <property type="component" value="Unassembled WGS sequence"/>
</dbReference>
<feature type="transmembrane region" description="Helical" evidence="8">
    <location>
        <begin position="6"/>
        <end position="28"/>
    </location>
</feature>
<dbReference type="SUPFAM" id="SSF141868">
    <property type="entry name" value="EAL domain-like"/>
    <property type="match status" value="1"/>
</dbReference>
<gene>
    <name evidence="14" type="primary">amt</name>
    <name evidence="14" type="ORF">IFO67_01240</name>
</gene>
<evidence type="ECO:0000256" key="3">
    <source>
        <dbReference type="ARBA" id="ARBA00022448"/>
    </source>
</evidence>
<dbReference type="CDD" id="cd01949">
    <property type="entry name" value="GGDEF"/>
    <property type="match status" value="1"/>
</dbReference>
<dbReference type="Gene3D" id="3.30.70.270">
    <property type="match status" value="1"/>
</dbReference>
<dbReference type="SUPFAM" id="SSF55785">
    <property type="entry name" value="PYP-like sensor domain (PAS domain)"/>
    <property type="match status" value="2"/>
</dbReference>
<comment type="similarity">
    <text evidence="2">Belongs to the ammonia transporter channel (TC 1.A.11.2) family.</text>
</comment>
<feature type="domain" description="PAC" evidence="10">
    <location>
        <begin position="522"/>
        <end position="572"/>
    </location>
</feature>
<dbReference type="CDD" id="cd00130">
    <property type="entry name" value="PAS"/>
    <property type="match status" value="2"/>
</dbReference>